<dbReference type="CDD" id="cd06338">
    <property type="entry name" value="PBP1_ABC_ligand_binding-like"/>
    <property type="match status" value="1"/>
</dbReference>
<dbReference type="PANTHER" id="PTHR30483">
    <property type="entry name" value="LEUCINE-SPECIFIC-BINDING PROTEIN"/>
    <property type="match status" value="1"/>
</dbReference>
<dbReference type="Gene3D" id="3.40.50.2300">
    <property type="match status" value="2"/>
</dbReference>
<comment type="caution">
    <text evidence="4">The sequence shown here is derived from an EMBL/GenBank/DDBJ whole genome shotgun (WGS) entry which is preliminary data.</text>
</comment>
<gene>
    <name evidence="4" type="ORF">KKC1_21690</name>
</gene>
<name>A0A1Z5HU13_9FIRM</name>
<keyword evidence="5" id="KW-1185">Reference proteome</keyword>
<dbReference type="InterPro" id="IPR051010">
    <property type="entry name" value="BCAA_transport"/>
</dbReference>
<reference evidence="5" key="1">
    <citation type="journal article" date="2017" name="Appl. Environ. Microbiol.">
        <title>Genomic Analysis of Calderihabitans maritimus KKC1, a Thermophilic, Hydrogenogenic, Carboxydotrophic Bacterium Isolated from Marine Sediment.</title>
        <authorList>
            <person name="Omae K."/>
            <person name="Yoneda Y."/>
            <person name="Fukuyama Y."/>
            <person name="Yoshida T."/>
            <person name="Sako Y."/>
        </authorList>
    </citation>
    <scope>NUCLEOTIDE SEQUENCE [LARGE SCALE GENOMIC DNA]</scope>
    <source>
        <strain evidence="5">KKC1</strain>
    </source>
</reference>
<dbReference type="InterPro" id="IPR028081">
    <property type="entry name" value="Leu-bd"/>
</dbReference>
<dbReference type="AlphaFoldDB" id="A0A1Z5HU13"/>
<sequence length="337" mass="36378">MKMFYADAQSDPAAGADAVERMITKEGVDFLLGPYTSGVTLGVAPIAEKYKVPMITGSAESPLIWQQKFKYTFGTIPAVNLTAISPIYTLAKKGAKSIAIIGMNDAFSKATAEAFKGTAEKLGLQVVKYDIVPSGTDFTPLLSAIKELNPDIVAVGGHEKEHMEVIKAAKSLNFMPKAFLMHYGVTNPDFVENLGKDAEGVFGAAVWTIDIDLPDPLFGSTKEFAEGYRNRWGNYPDYTAAGCTVAGEMFEAALEKIGATPPLSEEEREALVAALEEVKLDTFYGTIDFASEGEWYHNNTGLKPLTIQIQNGEAKIVGPASAKMAEPVYPAPGWNER</sequence>
<dbReference type="Pfam" id="PF13458">
    <property type="entry name" value="Peripla_BP_6"/>
    <property type="match status" value="1"/>
</dbReference>
<dbReference type="InterPro" id="IPR028082">
    <property type="entry name" value="Peripla_BP_I"/>
</dbReference>
<evidence type="ECO:0000256" key="1">
    <source>
        <dbReference type="ARBA" id="ARBA00010062"/>
    </source>
</evidence>
<keyword evidence="2" id="KW-0732">Signal</keyword>
<evidence type="ECO:0000313" key="5">
    <source>
        <dbReference type="Proteomes" id="UP000197032"/>
    </source>
</evidence>
<organism evidence="4 5">
    <name type="scientific">Calderihabitans maritimus</name>
    <dbReference type="NCBI Taxonomy" id="1246530"/>
    <lineage>
        <taxon>Bacteria</taxon>
        <taxon>Bacillati</taxon>
        <taxon>Bacillota</taxon>
        <taxon>Clostridia</taxon>
        <taxon>Neomoorellales</taxon>
        <taxon>Calderihabitantaceae</taxon>
        <taxon>Calderihabitans</taxon>
    </lineage>
</organism>
<dbReference type="EMBL" id="BDGJ01000111">
    <property type="protein sequence ID" value="GAW93026.1"/>
    <property type="molecule type" value="Genomic_DNA"/>
</dbReference>
<dbReference type="OrthoDB" id="9783240at2"/>
<evidence type="ECO:0000259" key="3">
    <source>
        <dbReference type="Pfam" id="PF13458"/>
    </source>
</evidence>
<protein>
    <submittedName>
        <fullName evidence="4">Branched-chain amino acid ABC transporter substrate-binding protein</fullName>
    </submittedName>
</protein>
<accession>A0A1Z5HU13</accession>
<evidence type="ECO:0000256" key="2">
    <source>
        <dbReference type="ARBA" id="ARBA00022729"/>
    </source>
</evidence>
<comment type="similarity">
    <text evidence="1">Belongs to the leucine-binding protein family.</text>
</comment>
<evidence type="ECO:0000313" key="4">
    <source>
        <dbReference type="EMBL" id="GAW93026.1"/>
    </source>
</evidence>
<dbReference type="SUPFAM" id="SSF53822">
    <property type="entry name" value="Periplasmic binding protein-like I"/>
    <property type="match status" value="1"/>
</dbReference>
<proteinExistence type="inferred from homology"/>
<dbReference type="Proteomes" id="UP000197032">
    <property type="component" value="Unassembled WGS sequence"/>
</dbReference>
<feature type="domain" description="Leucine-binding protein" evidence="3">
    <location>
        <begin position="4"/>
        <end position="292"/>
    </location>
</feature>